<comment type="caution">
    <text evidence="1">The sequence shown here is derived from an EMBL/GenBank/DDBJ whole genome shotgun (WGS) entry which is preliminary data.</text>
</comment>
<gene>
    <name evidence="1" type="ORF">VTK73DRAFT_5161</name>
</gene>
<keyword evidence="2" id="KW-1185">Reference proteome</keyword>
<evidence type="ECO:0000313" key="1">
    <source>
        <dbReference type="EMBL" id="KAL1880776.1"/>
    </source>
</evidence>
<organism evidence="1 2">
    <name type="scientific">Phialemonium thermophilum</name>
    <dbReference type="NCBI Taxonomy" id="223376"/>
    <lineage>
        <taxon>Eukaryota</taxon>
        <taxon>Fungi</taxon>
        <taxon>Dikarya</taxon>
        <taxon>Ascomycota</taxon>
        <taxon>Pezizomycotina</taxon>
        <taxon>Sordariomycetes</taxon>
        <taxon>Sordariomycetidae</taxon>
        <taxon>Cephalothecales</taxon>
        <taxon>Cephalothecaceae</taxon>
        <taxon>Phialemonium</taxon>
    </lineage>
</organism>
<dbReference type="Proteomes" id="UP001586593">
    <property type="component" value="Unassembled WGS sequence"/>
</dbReference>
<dbReference type="EMBL" id="JAZHXJ010000029">
    <property type="protein sequence ID" value="KAL1880776.1"/>
    <property type="molecule type" value="Genomic_DNA"/>
</dbReference>
<proteinExistence type="predicted"/>
<name>A0ABR3XXN1_9PEZI</name>
<evidence type="ECO:0000313" key="2">
    <source>
        <dbReference type="Proteomes" id="UP001586593"/>
    </source>
</evidence>
<sequence length="83" mass="9421">MLLVAFQRFAEYSEDLIFSGAVPCHQSTGWLQILTESQTRISFGKLERPMTSQINAVDSPFLELNCAGARSRRRMSLCASMRY</sequence>
<accession>A0ABR3XXN1</accession>
<protein>
    <submittedName>
        <fullName evidence="1">Uncharacterized protein</fullName>
    </submittedName>
</protein>
<reference evidence="1 2" key="1">
    <citation type="journal article" date="2024" name="Commun. Biol.">
        <title>Comparative genomic analysis of thermophilic fungi reveals convergent evolutionary adaptations and gene losses.</title>
        <authorList>
            <person name="Steindorff A.S."/>
            <person name="Aguilar-Pontes M.V."/>
            <person name="Robinson A.J."/>
            <person name="Andreopoulos B."/>
            <person name="LaButti K."/>
            <person name="Kuo A."/>
            <person name="Mondo S."/>
            <person name="Riley R."/>
            <person name="Otillar R."/>
            <person name="Haridas S."/>
            <person name="Lipzen A."/>
            <person name="Grimwood J."/>
            <person name="Schmutz J."/>
            <person name="Clum A."/>
            <person name="Reid I.D."/>
            <person name="Moisan M.C."/>
            <person name="Butler G."/>
            <person name="Nguyen T.T.M."/>
            <person name="Dewar K."/>
            <person name="Conant G."/>
            <person name="Drula E."/>
            <person name="Henrissat B."/>
            <person name="Hansel C."/>
            <person name="Singer S."/>
            <person name="Hutchinson M.I."/>
            <person name="de Vries R.P."/>
            <person name="Natvig D.O."/>
            <person name="Powell A.J."/>
            <person name="Tsang A."/>
            <person name="Grigoriev I.V."/>
        </authorList>
    </citation>
    <scope>NUCLEOTIDE SEQUENCE [LARGE SCALE GENOMIC DNA]</scope>
    <source>
        <strain evidence="1 2">ATCC 24622</strain>
    </source>
</reference>